<dbReference type="GO" id="GO:0045087">
    <property type="term" value="P:innate immune response"/>
    <property type="evidence" value="ECO:0007669"/>
    <property type="project" value="UniProtKB-KW"/>
</dbReference>
<feature type="signal peptide" evidence="8">
    <location>
        <begin position="1"/>
        <end position="27"/>
    </location>
</feature>
<dbReference type="SMART" id="SM00449">
    <property type="entry name" value="SPRY"/>
    <property type="match status" value="1"/>
</dbReference>
<dbReference type="InterPro" id="IPR006574">
    <property type="entry name" value="PRY"/>
</dbReference>
<accession>A0A3P9K2M6</accession>
<dbReference type="Gene3D" id="2.60.120.920">
    <property type="match status" value="1"/>
</dbReference>
<dbReference type="InterPro" id="IPR013320">
    <property type="entry name" value="ConA-like_dom_sf"/>
</dbReference>
<dbReference type="InterPro" id="IPR043136">
    <property type="entry name" value="B30.2/SPRY_sf"/>
</dbReference>
<dbReference type="Gene3D" id="4.10.830.40">
    <property type="match status" value="1"/>
</dbReference>
<keyword evidence="3 6" id="KW-0863">Zinc-finger</keyword>
<dbReference type="PROSITE" id="PS00518">
    <property type="entry name" value="ZF_RING_1"/>
    <property type="match status" value="1"/>
</dbReference>
<dbReference type="InterPro" id="IPR017907">
    <property type="entry name" value="Znf_RING_CS"/>
</dbReference>
<dbReference type="SUPFAM" id="SSF49899">
    <property type="entry name" value="Concanavalin A-like lectins/glucanases"/>
    <property type="match status" value="1"/>
</dbReference>
<dbReference type="GO" id="GO:0005737">
    <property type="term" value="C:cytoplasm"/>
    <property type="evidence" value="ECO:0007669"/>
    <property type="project" value="UniProtKB-ARBA"/>
</dbReference>
<dbReference type="Ensembl" id="ENSORLT00020010971.1">
    <property type="protein sequence ID" value="ENSORLP00020002636.1"/>
    <property type="gene ID" value="ENSORLG00020003397.1"/>
</dbReference>
<reference evidence="12 13" key="2">
    <citation type="submission" date="2017-04" db="EMBL/GenBank/DDBJ databases">
        <title>CpG methylation of centromeres and impact of large insertions on vertebrate speciation.</title>
        <authorList>
            <person name="Ichikawa K."/>
            <person name="Yoshimura J."/>
            <person name="Morishita S."/>
        </authorList>
    </citation>
    <scope>NUCLEOTIDE SEQUENCE</scope>
    <source>
        <strain evidence="12 13">HNI</strain>
    </source>
</reference>
<dbReference type="CDD" id="cd19769">
    <property type="entry name" value="Bbox2_TRIM16-like"/>
    <property type="match status" value="1"/>
</dbReference>
<dbReference type="PANTHER" id="PTHR25465:SF49">
    <property type="entry name" value="BLOODTHIRSTY-RELATED GENE FAMILY, MEMBER 1-RELATED"/>
    <property type="match status" value="1"/>
</dbReference>
<dbReference type="Pfam" id="PF25600">
    <property type="entry name" value="TRIM_CC"/>
    <property type="match status" value="1"/>
</dbReference>
<keyword evidence="7" id="KW-0175">Coiled coil</keyword>
<reference evidence="12" key="4">
    <citation type="submission" date="2025-09" db="UniProtKB">
        <authorList>
            <consortium name="Ensembl"/>
        </authorList>
    </citation>
    <scope>IDENTIFICATION</scope>
    <source>
        <strain evidence="12">HNI</strain>
    </source>
</reference>
<evidence type="ECO:0000313" key="13">
    <source>
        <dbReference type="Proteomes" id="UP000265180"/>
    </source>
</evidence>
<feature type="domain" description="RING-type" evidence="9">
    <location>
        <begin position="37"/>
        <end position="77"/>
    </location>
</feature>
<dbReference type="InterPro" id="IPR058030">
    <property type="entry name" value="TRIM8/14/16/25/29/45/65_CC"/>
</dbReference>
<dbReference type="Pfam" id="PF15227">
    <property type="entry name" value="zf-C3HC4_4"/>
    <property type="match status" value="1"/>
</dbReference>
<evidence type="ECO:0000256" key="4">
    <source>
        <dbReference type="ARBA" id="ARBA00022833"/>
    </source>
</evidence>
<dbReference type="InterPro" id="IPR000315">
    <property type="entry name" value="Znf_B-box"/>
</dbReference>
<evidence type="ECO:0000256" key="2">
    <source>
        <dbReference type="ARBA" id="ARBA00022723"/>
    </source>
</evidence>
<dbReference type="InterPro" id="IPR003877">
    <property type="entry name" value="SPRY_dom"/>
</dbReference>
<proteinExistence type="predicted"/>
<dbReference type="SMART" id="SM00184">
    <property type="entry name" value="RING"/>
    <property type="match status" value="1"/>
</dbReference>
<dbReference type="SMART" id="SM00336">
    <property type="entry name" value="BBOX"/>
    <property type="match status" value="2"/>
</dbReference>
<dbReference type="Proteomes" id="UP000265180">
    <property type="component" value="Chromosome 19"/>
</dbReference>
<evidence type="ECO:0000313" key="12">
    <source>
        <dbReference type="Ensembl" id="ENSORLP00020002636.1"/>
    </source>
</evidence>
<keyword evidence="8" id="KW-0732">Signal</keyword>
<dbReference type="PROSITE" id="PS50089">
    <property type="entry name" value="ZF_RING_2"/>
    <property type="match status" value="1"/>
</dbReference>
<keyword evidence="4" id="KW-0862">Zinc</keyword>
<dbReference type="PROSITE" id="PS50188">
    <property type="entry name" value="B302_SPRY"/>
    <property type="match status" value="1"/>
</dbReference>
<dbReference type="Gene3D" id="3.30.160.60">
    <property type="entry name" value="Classic Zinc Finger"/>
    <property type="match status" value="1"/>
</dbReference>
<dbReference type="Pfam" id="PF13765">
    <property type="entry name" value="PRY"/>
    <property type="match status" value="1"/>
</dbReference>
<dbReference type="SUPFAM" id="SSF57845">
    <property type="entry name" value="B-box zinc-binding domain"/>
    <property type="match status" value="1"/>
</dbReference>
<sequence>MAFCFSSCDFSFGCVCFFCFFLEMASSSLFSEEQFLCPICLDVFTRPVSTPCGHNFCLSCITSYWNAIPVSKCPVCTESFDRRPDLKVNTFISELASQFKELRVMGAHGQKEDEQQISSASSVMCHICEDKDAIKSCLECQTSYCGVHLEPHKHYPELQRHTLLQPIESFENSVCSLHKRLLLLFCRDDDVVLCDLCASSLHRKHDLISVEREYTDKLRELGTAQAKAEQMIQERMQKVQNVRQSMAQSQTESKDLIANSTQDFTELVSELKKNQAELIRVVEERKNMVEEEAKLFISDMEREISELQEAASKLRELKSTKDQACFLRRYPNSSVLPPTLDLSSFKYNRHREFQFMSKLFQKSLSQLQALLGKLSTEINKISSGENLSNNATLTYMQQFEVCITLDPSTAHPQLSISSDRKQVKYNIGADFWGEQIETPGMFTEQLAVLGDQGFASCKFYFEVFVGQKTEWCLGVATASIPRSGAMLRTHHSGLWGIWFLEDKFETFSFPEMAVHVGKVERVGVFVDCDVGEISFYDVVQATPIYSYTGCFFTEELYPYFNPCDNEYGSNLDPMVIVTASDQ</sequence>
<dbReference type="InterPro" id="IPR013083">
    <property type="entry name" value="Znf_RING/FYVE/PHD"/>
</dbReference>
<name>A0A3P9K2M6_ORYLA</name>
<dbReference type="PRINTS" id="PR01407">
    <property type="entry name" value="BUTYPHLNCDUF"/>
</dbReference>
<evidence type="ECO:0000259" key="9">
    <source>
        <dbReference type="PROSITE" id="PS50089"/>
    </source>
</evidence>
<dbReference type="InterPro" id="IPR003879">
    <property type="entry name" value="Butyrophylin_SPRY"/>
</dbReference>
<dbReference type="SUPFAM" id="SSF57850">
    <property type="entry name" value="RING/U-box"/>
    <property type="match status" value="1"/>
</dbReference>
<reference evidence="12" key="3">
    <citation type="submission" date="2025-08" db="UniProtKB">
        <authorList>
            <consortium name="Ensembl"/>
        </authorList>
    </citation>
    <scope>IDENTIFICATION</scope>
    <source>
        <strain evidence="12">HNI</strain>
    </source>
</reference>
<evidence type="ECO:0000256" key="1">
    <source>
        <dbReference type="ARBA" id="ARBA00022588"/>
    </source>
</evidence>
<feature type="domain" description="B30.2/SPRY" evidence="11">
    <location>
        <begin position="383"/>
        <end position="582"/>
    </location>
</feature>
<dbReference type="GO" id="GO:0008270">
    <property type="term" value="F:zinc ion binding"/>
    <property type="evidence" value="ECO:0007669"/>
    <property type="project" value="UniProtKB-KW"/>
</dbReference>
<feature type="domain" description="B box-type" evidence="10">
    <location>
        <begin position="170"/>
        <end position="210"/>
    </location>
</feature>
<evidence type="ECO:0000256" key="3">
    <source>
        <dbReference type="ARBA" id="ARBA00022771"/>
    </source>
</evidence>
<feature type="coiled-coil region" evidence="7">
    <location>
        <begin position="272"/>
        <end position="320"/>
    </location>
</feature>
<dbReference type="Pfam" id="PF00643">
    <property type="entry name" value="zf-B_box"/>
    <property type="match status" value="1"/>
</dbReference>
<dbReference type="Gene3D" id="3.30.40.10">
    <property type="entry name" value="Zinc/RING finger domain, C3HC4 (zinc finger)"/>
    <property type="match status" value="1"/>
</dbReference>
<evidence type="ECO:0000256" key="7">
    <source>
        <dbReference type="SAM" id="Coils"/>
    </source>
</evidence>
<dbReference type="FunFam" id="2.60.120.920:FF:000004">
    <property type="entry name" value="Butyrophilin subfamily 1 member A1"/>
    <property type="match status" value="1"/>
</dbReference>
<evidence type="ECO:0000256" key="8">
    <source>
        <dbReference type="SAM" id="SignalP"/>
    </source>
</evidence>
<reference key="1">
    <citation type="journal article" date="2007" name="Nature">
        <title>The medaka draft genome and insights into vertebrate genome evolution.</title>
        <authorList>
            <person name="Kasahara M."/>
            <person name="Naruse K."/>
            <person name="Sasaki S."/>
            <person name="Nakatani Y."/>
            <person name="Qu W."/>
            <person name="Ahsan B."/>
            <person name="Yamada T."/>
            <person name="Nagayasu Y."/>
            <person name="Doi K."/>
            <person name="Kasai Y."/>
            <person name="Jindo T."/>
            <person name="Kobayashi D."/>
            <person name="Shimada A."/>
            <person name="Toyoda A."/>
            <person name="Kuroki Y."/>
            <person name="Fujiyama A."/>
            <person name="Sasaki T."/>
            <person name="Shimizu A."/>
            <person name="Asakawa S."/>
            <person name="Shimizu N."/>
            <person name="Hashimoto S."/>
            <person name="Yang J."/>
            <person name="Lee Y."/>
            <person name="Matsushima K."/>
            <person name="Sugano S."/>
            <person name="Sakaizumi M."/>
            <person name="Narita T."/>
            <person name="Ohishi K."/>
            <person name="Haga S."/>
            <person name="Ohta F."/>
            <person name="Nomoto H."/>
            <person name="Nogata K."/>
            <person name="Morishita T."/>
            <person name="Endo T."/>
            <person name="Shin-I T."/>
            <person name="Takeda H."/>
            <person name="Morishita S."/>
            <person name="Kohara Y."/>
        </authorList>
    </citation>
    <scope>NUCLEOTIDE SEQUENCE [LARGE SCALE GENOMIC DNA]</scope>
    <source>
        <strain>Hd-rR</strain>
    </source>
</reference>
<feature type="chain" id="PRO_5018313613" evidence="8">
    <location>
        <begin position="28"/>
        <end position="582"/>
    </location>
</feature>
<keyword evidence="5" id="KW-0391">Immunity</keyword>
<dbReference type="PROSITE" id="PS50119">
    <property type="entry name" value="ZF_BBOX"/>
    <property type="match status" value="1"/>
</dbReference>
<keyword evidence="2" id="KW-0479">Metal-binding</keyword>
<dbReference type="CDD" id="cd13733">
    <property type="entry name" value="SPRY_PRY_C-I_1"/>
    <property type="match status" value="1"/>
</dbReference>
<evidence type="ECO:0000259" key="11">
    <source>
        <dbReference type="PROSITE" id="PS50188"/>
    </source>
</evidence>
<keyword evidence="1" id="KW-0399">Innate immunity</keyword>
<evidence type="ECO:0000256" key="6">
    <source>
        <dbReference type="PROSITE-ProRule" id="PRU00024"/>
    </source>
</evidence>
<dbReference type="AlphaFoldDB" id="A0A3P9K2M6"/>
<dbReference type="InterPro" id="IPR001870">
    <property type="entry name" value="B30.2/SPRY"/>
</dbReference>
<dbReference type="InterPro" id="IPR001841">
    <property type="entry name" value="Znf_RING"/>
</dbReference>
<evidence type="ECO:0000256" key="5">
    <source>
        <dbReference type="ARBA" id="ARBA00022859"/>
    </source>
</evidence>
<dbReference type="InterPro" id="IPR051051">
    <property type="entry name" value="E3_ubiq-ligase_TRIM/RNF"/>
</dbReference>
<organism evidence="12 13">
    <name type="scientific">Oryzias latipes</name>
    <name type="common">Japanese rice fish</name>
    <name type="synonym">Japanese killifish</name>
    <dbReference type="NCBI Taxonomy" id="8090"/>
    <lineage>
        <taxon>Eukaryota</taxon>
        <taxon>Metazoa</taxon>
        <taxon>Chordata</taxon>
        <taxon>Craniata</taxon>
        <taxon>Vertebrata</taxon>
        <taxon>Euteleostomi</taxon>
        <taxon>Actinopterygii</taxon>
        <taxon>Neopterygii</taxon>
        <taxon>Teleostei</taxon>
        <taxon>Neoteleostei</taxon>
        <taxon>Acanthomorphata</taxon>
        <taxon>Ovalentaria</taxon>
        <taxon>Atherinomorphae</taxon>
        <taxon>Beloniformes</taxon>
        <taxon>Adrianichthyidae</taxon>
        <taxon>Oryziinae</taxon>
        <taxon>Oryzias</taxon>
    </lineage>
</organism>
<dbReference type="SMART" id="SM00589">
    <property type="entry name" value="PRY"/>
    <property type="match status" value="1"/>
</dbReference>
<dbReference type="Pfam" id="PF00622">
    <property type="entry name" value="SPRY"/>
    <property type="match status" value="1"/>
</dbReference>
<protein>
    <submittedName>
        <fullName evidence="12">Uncharacterized protein</fullName>
    </submittedName>
</protein>
<dbReference type="PANTHER" id="PTHR25465">
    <property type="entry name" value="B-BOX DOMAIN CONTAINING"/>
    <property type="match status" value="1"/>
</dbReference>
<evidence type="ECO:0000259" key="10">
    <source>
        <dbReference type="PROSITE" id="PS50119"/>
    </source>
</evidence>